<feature type="region of interest" description="Disordered" evidence="1">
    <location>
        <begin position="116"/>
        <end position="137"/>
    </location>
</feature>
<gene>
    <name evidence="2" type="ORF">NX801_15475</name>
</gene>
<dbReference type="Proteomes" id="UP001431313">
    <property type="component" value="Unassembled WGS sequence"/>
</dbReference>
<organism evidence="2 3">
    <name type="scientific">Streptomyces pyxinae</name>
    <dbReference type="NCBI Taxonomy" id="2970734"/>
    <lineage>
        <taxon>Bacteria</taxon>
        <taxon>Bacillati</taxon>
        <taxon>Actinomycetota</taxon>
        <taxon>Actinomycetes</taxon>
        <taxon>Kitasatosporales</taxon>
        <taxon>Streptomycetaceae</taxon>
        <taxon>Streptomyces</taxon>
    </lineage>
</organism>
<name>A0ABT2CI01_9ACTN</name>
<evidence type="ECO:0000313" key="2">
    <source>
        <dbReference type="EMBL" id="MCS0637038.1"/>
    </source>
</evidence>
<reference evidence="2" key="1">
    <citation type="submission" date="2022-08" db="EMBL/GenBank/DDBJ databases">
        <authorList>
            <person name="Somphong A."/>
            <person name="Phongsopitanun W."/>
        </authorList>
    </citation>
    <scope>NUCLEOTIDE SEQUENCE</scope>
    <source>
        <strain evidence="2">LP05-1</strain>
    </source>
</reference>
<dbReference type="RefSeq" id="WP_258788301.1">
    <property type="nucleotide sequence ID" value="NZ_JANUGQ010000012.1"/>
</dbReference>
<proteinExistence type="predicted"/>
<accession>A0ABT2CI01</accession>
<evidence type="ECO:0000313" key="3">
    <source>
        <dbReference type="Proteomes" id="UP001431313"/>
    </source>
</evidence>
<sequence>MVAEGLVYGTGRTTRYVLGTWWTLSPVLALRWLGGQALRIADRLDPEPGVPGGWVTEGMRRPVVPVPDCPTELRVWAGDVDEQRFARKCLRAGRPLVVAVPDADCRYTLSIRPDTGEPGHRDVRKSDVRKCEGSWRR</sequence>
<dbReference type="EMBL" id="JANUGQ010000012">
    <property type="protein sequence ID" value="MCS0637038.1"/>
    <property type="molecule type" value="Genomic_DNA"/>
</dbReference>
<evidence type="ECO:0000256" key="1">
    <source>
        <dbReference type="SAM" id="MobiDB-lite"/>
    </source>
</evidence>
<keyword evidence="3" id="KW-1185">Reference proteome</keyword>
<comment type="caution">
    <text evidence="2">The sequence shown here is derived from an EMBL/GenBank/DDBJ whole genome shotgun (WGS) entry which is preliminary data.</text>
</comment>
<protein>
    <submittedName>
        <fullName evidence="2">Uncharacterized protein</fullName>
    </submittedName>
</protein>